<sequence length="316" mass="35647">MATAATTLPMGTDHDFEATGQLYCDSPRWLPLGSQPQTWLRLLVVRDWYLIDDDTQEEIQWMDARLAGLSYRYSATGSGPLHPEAPGPWAFQQPLGPEPTRTRAPTISLCGEAFAVPYEGFQNVWNNEFFVYTALQRQMLIAQGRLIGPAPRRYPGFADAYFDLEHAGMYFRGTWITAICQIFVYLPQLRIVLMLHDPRTSGRLAFEEWKEEQTVRLTNVMVPMASAPYSFHDVHMLPPAGFIPPLVSAWYALGASHGFTRHEWMERDFPGLLLAQLVSFRGGPVEWDMSTALEGPETDWDNAEGDDVEGAQAEAE</sequence>
<dbReference type="OrthoDB" id="10323221at2759"/>
<keyword evidence="3" id="KW-1185">Reference proteome</keyword>
<reference evidence="2 3" key="1">
    <citation type="journal article" date="2016" name="Mol. Biol. Evol.">
        <title>Comparative Genomics of Early-Diverging Mushroom-Forming Fungi Provides Insights into the Origins of Lignocellulose Decay Capabilities.</title>
        <authorList>
            <person name="Nagy L.G."/>
            <person name="Riley R."/>
            <person name="Tritt A."/>
            <person name="Adam C."/>
            <person name="Daum C."/>
            <person name="Floudas D."/>
            <person name="Sun H."/>
            <person name="Yadav J.S."/>
            <person name="Pangilinan J."/>
            <person name="Larsson K.H."/>
            <person name="Matsuura K."/>
            <person name="Barry K."/>
            <person name="Labutti K."/>
            <person name="Kuo R."/>
            <person name="Ohm R.A."/>
            <person name="Bhattacharya S.S."/>
            <person name="Shirouzu T."/>
            <person name="Yoshinaga Y."/>
            <person name="Martin F.M."/>
            <person name="Grigoriev I.V."/>
            <person name="Hibbett D.S."/>
        </authorList>
    </citation>
    <scope>NUCLEOTIDE SEQUENCE [LARGE SCALE GENOMIC DNA]</scope>
    <source>
        <strain evidence="2 3">HHB12733</strain>
    </source>
</reference>
<protein>
    <submittedName>
        <fullName evidence="2">Uncharacterized protein</fullName>
    </submittedName>
</protein>
<dbReference type="Proteomes" id="UP000076842">
    <property type="component" value="Unassembled WGS sequence"/>
</dbReference>
<dbReference type="EMBL" id="KV423955">
    <property type="protein sequence ID" value="KZT58061.1"/>
    <property type="molecule type" value="Genomic_DNA"/>
</dbReference>
<name>A0A165GH08_9BASI</name>
<gene>
    <name evidence="2" type="ORF">CALCODRAFT_508347</name>
</gene>
<feature type="compositionally biased region" description="Acidic residues" evidence="1">
    <location>
        <begin position="296"/>
        <end position="316"/>
    </location>
</feature>
<organism evidence="2 3">
    <name type="scientific">Calocera cornea HHB12733</name>
    <dbReference type="NCBI Taxonomy" id="1353952"/>
    <lineage>
        <taxon>Eukaryota</taxon>
        <taxon>Fungi</taxon>
        <taxon>Dikarya</taxon>
        <taxon>Basidiomycota</taxon>
        <taxon>Agaricomycotina</taxon>
        <taxon>Dacrymycetes</taxon>
        <taxon>Dacrymycetales</taxon>
        <taxon>Dacrymycetaceae</taxon>
        <taxon>Calocera</taxon>
    </lineage>
</organism>
<proteinExistence type="predicted"/>
<dbReference type="InParanoid" id="A0A165GH08"/>
<feature type="region of interest" description="Disordered" evidence="1">
    <location>
        <begin position="294"/>
        <end position="316"/>
    </location>
</feature>
<evidence type="ECO:0000313" key="2">
    <source>
        <dbReference type="EMBL" id="KZT58061.1"/>
    </source>
</evidence>
<evidence type="ECO:0000313" key="3">
    <source>
        <dbReference type="Proteomes" id="UP000076842"/>
    </source>
</evidence>
<accession>A0A165GH08</accession>
<dbReference type="AlphaFoldDB" id="A0A165GH08"/>
<evidence type="ECO:0000256" key="1">
    <source>
        <dbReference type="SAM" id="MobiDB-lite"/>
    </source>
</evidence>